<evidence type="ECO:0000313" key="4">
    <source>
        <dbReference type="EMBL" id="ODQ65841.1"/>
    </source>
</evidence>
<keyword evidence="2" id="KW-0539">Nucleus</keyword>
<evidence type="ECO:0000256" key="3">
    <source>
        <dbReference type="SAM" id="MobiDB-lite"/>
    </source>
</evidence>
<dbReference type="EMBL" id="KV454409">
    <property type="protein sequence ID" value="ODQ65841.1"/>
    <property type="molecule type" value="Genomic_DNA"/>
</dbReference>
<dbReference type="Proteomes" id="UP000095009">
    <property type="component" value="Unassembled WGS sequence"/>
</dbReference>
<reference evidence="4 5" key="1">
    <citation type="journal article" date="2016" name="Proc. Natl. Acad. Sci. U.S.A.">
        <title>Comparative genomics of biotechnologically important yeasts.</title>
        <authorList>
            <person name="Riley R."/>
            <person name="Haridas S."/>
            <person name="Wolfe K.H."/>
            <person name="Lopes M.R."/>
            <person name="Hittinger C.T."/>
            <person name="Goeker M."/>
            <person name="Salamov A.A."/>
            <person name="Wisecaver J.H."/>
            <person name="Long T.M."/>
            <person name="Calvey C.H."/>
            <person name="Aerts A.L."/>
            <person name="Barry K.W."/>
            <person name="Choi C."/>
            <person name="Clum A."/>
            <person name="Coughlan A.Y."/>
            <person name="Deshpande S."/>
            <person name="Douglass A.P."/>
            <person name="Hanson S.J."/>
            <person name="Klenk H.-P."/>
            <person name="LaButti K.M."/>
            <person name="Lapidus A."/>
            <person name="Lindquist E.A."/>
            <person name="Lipzen A.M."/>
            <person name="Meier-Kolthoff J.P."/>
            <person name="Ohm R.A."/>
            <person name="Otillar R.P."/>
            <person name="Pangilinan J.L."/>
            <person name="Peng Y."/>
            <person name="Rokas A."/>
            <person name="Rosa C.A."/>
            <person name="Scheuner C."/>
            <person name="Sibirny A.A."/>
            <person name="Slot J.C."/>
            <person name="Stielow J.B."/>
            <person name="Sun H."/>
            <person name="Kurtzman C.P."/>
            <person name="Blackwell M."/>
            <person name="Grigoriev I.V."/>
            <person name="Jeffries T.W."/>
        </authorList>
    </citation>
    <scope>NUCLEOTIDE SEQUENCE [LARGE SCALE GENOMIC DNA]</scope>
    <source>
        <strain evidence="4 5">DSM 6958</strain>
    </source>
</reference>
<comment type="similarity">
    <text evidence="1 2">Belongs to the YPI1 family.</text>
</comment>
<comment type="subcellular location">
    <subcellularLocation>
        <location evidence="2">Nucleus</location>
    </subcellularLocation>
</comment>
<dbReference type="GO" id="GO:0005634">
    <property type="term" value="C:nucleus"/>
    <property type="evidence" value="ECO:0007669"/>
    <property type="project" value="UniProtKB-SubCell"/>
</dbReference>
<feature type="compositionally biased region" description="Polar residues" evidence="3">
    <location>
        <begin position="48"/>
        <end position="64"/>
    </location>
</feature>
<keyword evidence="5" id="KW-1185">Reference proteome</keyword>
<feature type="compositionally biased region" description="Low complexity" evidence="3">
    <location>
        <begin position="109"/>
        <end position="123"/>
    </location>
</feature>
<dbReference type="GO" id="GO:0004865">
    <property type="term" value="F:protein serine/threonine phosphatase inhibitor activity"/>
    <property type="evidence" value="ECO:0007669"/>
    <property type="project" value="UniProtKB-UniRule"/>
</dbReference>
<evidence type="ECO:0000256" key="2">
    <source>
        <dbReference type="RuleBase" id="RU367162"/>
    </source>
</evidence>
<accession>A0A1E3PK75</accession>
<dbReference type="InterPro" id="IPR011107">
    <property type="entry name" value="PPI_Ypi1"/>
</dbReference>
<feature type="compositionally biased region" description="Polar residues" evidence="3">
    <location>
        <begin position="1"/>
        <end position="20"/>
    </location>
</feature>
<dbReference type="OrthoDB" id="4096585at2759"/>
<organism evidence="4 5">
    <name type="scientific">Nadsonia fulvescens var. elongata DSM 6958</name>
    <dbReference type="NCBI Taxonomy" id="857566"/>
    <lineage>
        <taxon>Eukaryota</taxon>
        <taxon>Fungi</taxon>
        <taxon>Dikarya</taxon>
        <taxon>Ascomycota</taxon>
        <taxon>Saccharomycotina</taxon>
        <taxon>Dipodascomycetes</taxon>
        <taxon>Dipodascales</taxon>
        <taxon>Dipodascales incertae sedis</taxon>
        <taxon>Nadsonia</taxon>
    </lineage>
</organism>
<protein>
    <recommendedName>
        <fullName evidence="2">Type 1 phosphatases regulator</fullName>
    </recommendedName>
</protein>
<dbReference type="GO" id="GO:0008157">
    <property type="term" value="F:protein phosphatase 1 binding"/>
    <property type="evidence" value="ECO:0007669"/>
    <property type="project" value="TreeGrafter"/>
</dbReference>
<dbReference type="PANTHER" id="PTHR20835:SF0">
    <property type="entry name" value="E3 UBIQUITIN-PROTEIN LIGASE PPP1R11"/>
    <property type="match status" value="1"/>
</dbReference>
<dbReference type="AlphaFoldDB" id="A0A1E3PK75"/>
<dbReference type="PANTHER" id="PTHR20835">
    <property type="entry name" value="E3 UBIQUITIN-PROTEIN LIGASE PPP1R11-RELATED"/>
    <property type="match status" value="1"/>
</dbReference>
<name>A0A1E3PK75_9ASCO</name>
<gene>
    <name evidence="4" type="ORF">NADFUDRAFT_41830</name>
</gene>
<evidence type="ECO:0000313" key="5">
    <source>
        <dbReference type="Proteomes" id="UP000095009"/>
    </source>
</evidence>
<dbReference type="Pfam" id="PF07491">
    <property type="entry name" value="PPI_Ypi1"/>
    <property type="match status" value="1"/>
</dbReference>
<proteinExistence type="inferred from homology"/>
<feature type="compositionally biased region" description="Basic residues" evidence="3">
    <location>
        <begin position="132"/>
        <end position="149"/>
    </location>
</feature>
<comment type="function">
    <text evidence="2">Regulator of type 1 phosphatases which maintains protein phosphatase activity under strict control.</text>
</comment>
<feature type="region of interest" description="Disordered" evidence="3">
    <location>
        <begin position="1"/>
        <end position="72"/>
    </location>
</feature>
<feature type="region of interest" description="Disordered" evidence="3">
    <location>
        <begin position="98"/>
        <end position="164"/>
    </location>
</feature>
<sequence length="164" mass="17932">MSYDNQSSNVQRGTTSTTVTYDPGNITDDQTRPLEDSTVGRIVLNANPDENTPTSDQSNGTAHSTARGVRWEEDVIDNEFLNRKKSKICCIFHKQRAFGESSGEEDSSGSDTSSCSGSSSESDGGAGDGGAKKAKSPRRKHRHGPHKHRDVSPNAYERQPRYKK</sequence>
<evidence type="ECO:0000256" key="1">
    <source>
        <dbReference type="ARBA" id="ARBA00005605"/>
    </source>
</evidence>
<dbReference type="STRING" id="857566.A0A1E3PK75"/>